<dbReference type="Pfam" id="PF00561">
    <property type="entry name" value="Abhydrolase_1"/>
    <property type="match status" value="1"/>
</dbReference>
<dbReference type="PRINTS" id="PR00412">
    <property type="entry name" value="EPOXHYDRLASE"/>
</dbReference>
<dbReference type="InterPro" id="IPR029058">
    <property type="entry name" value="AB_hydrolase_fold"/>
</dbReference>
<dbReference type="AlphaFoldDB" id="F6ZFG0"/>
<dbReference type="InterPro" id="IPR000073">
    <property type="entry name" value="AB_hydrolase_1"/>
</dbReference>
<dbReference type="EMBL" id="EAAA01001480">
    <property type="status" value="NOT_ANNOTATED_CDS"/>
    <property type="molecule type" value="Genomic_DNA"/>
</dbReference>
<comment type="similarity">
    <text evidence="1">Belongs to the AB hydrolase superfamily.</text>
</comment>
<dbReference type="OMA" id="TLFCQDW"/>
<dbReference type="Proteomes" id="UP000008144">
    <property type="component" value="Chromosome 2"/>
</dbReference>
<evidence type="ECO:0000313" key="3">
    <source>
        <dbReference type="Ensembl" id="ENSCINP00000017686.3"/>
    </source>
</evidence>
<dbReference type="STRING" id="7719.ENSCINP00000017686"/>
<dbReference type="InterPro" id="IPR050266">
    <property type="entry name" value="AB_hydrolase_sf"/>
</dbReference>
<dbReference type="HOGENOM" id="CLU_020336_13_3_1"/>
<dbReference type="PANTHER" id="PTHR43798:SF33">
    <property type="entry name" value="HYDROLASE, PUTATIVE (AFU_ORTHOLOGUE AFUA_2G14860)-RELATED"/>
    <property type="match status" value="1"/>
</dbReference>
<dbReference type="GeneTree" id="ENSGT00730000112750"/>
<reference evidence="4" key="1">
    <citation type="journal article" date="2002" name="Science">
        <title>The draft genome of Ciona intestinalis: insights into chordate and vertebrate origins.</title>
        <authorList>
            <person name="Dehal P."/>
            <person name="Satou Y."/>
            <person name="Campbell R.K."/>
            <person name="Chapman J."/>
            <person name="Degnan B."/>
            <person name="De Tomaso A."/>
            <person name="Davidson B."/>
            <person name="Di Gregorio A."/>
            <person name="Gelpke M."/>
            <person name="Goodstein D.M."/>
            <person name="Harafuji N."/>
            <person name="Hastings K.E."/>
            <person name="Ho I."/>
            <person name="Hotta K."/>
            <person name="Huang W."/>
            <person name="Kawashima T."/>
            <person name="Lemaire P."/>
            <person name="Martinez D."/>
            <person name="Meinertzhagen I.A."/>
            <person name="Necula S."/>
            <person name="Nonaka M."/>
            <person name="Putnam N."/>
            <person name="Rash S."/>
            <person name="Saiga H."/>
            <person name="Satake M."/>
            <person name="Terry A."/>
            <person name="Yamada L."/>
            <person name="Wang H.G."/>
            <person name="Awazu S."/>
            <person name="Azumi K."/>
            <person name="Boore J."/>
            <person name="Branno M."/>
            <person name="Chin-Bow S."/>
            <person name="DeSantis R."/>
            <person name="Doyle S."/>
            <person name="Francino P."/>
            <person name="Keys D.N."/>
            <person name="Haga S."/>
            <person name="Hayashi H."/>
            <person name="Hino K."/>
            <person name="Imai K.S."/>
            <person name="Inaba K."/>
            <person name="Kano S."/>
            <person name="Kobayashi K."/>
            <person name="Kobayashi M."/>
            <person name="Lee B.I."/>
            <person name="Makabe K.W."/>
            <person name="Manohar C."/>
            <person name="Matassi G."/>
            <person name="Medina M."/>
            <person name="Mochizuki Y."/>
            <person name="Mount S."/>
            <person name="Morishita T."/>
            <person name="Miura S."/>
            <person name="Nakayama A."/>
            <person name="Nishizaka S."/>
            <person name="Nomoto H."/>
            <person name="Ohta F."/>
            <person name="Oishi K."/>
            <person name="Rigoutsos I."/>
            <person name="Sano M."/>
            <person name="Sasaki A."/>
            <person name="Sasakura Y."/>
            <person name="Shoguchi E."/>
            <person name="Shin-i T."/>
            <person name="Spagnuolo A."/>
            <person name="Stainier D."/>
            <person name="Suzuki M.M."/>
            <person name="Tassy O."/>
            <person name="Takatori N."/>
            <person name="Tokuoka M."/>
            <person name="Yagi K."/>
            <person name="Yoshizaki F."/>
            <person name="Wada S."/>
            <person name="Zhang C."/>
            <person name="Hyatt P.D."/>
            <person name="Larimer F."/>
            <person name="Detter C."/>
            <person name="Doggett N."/>
            <person name="Glavina T."/>
            <person name="Hawkins T."/>
            <person name="Richardson P."/>
            <person name="Lucas S."/>
            <person name="Kohara Y."/>
            <person name="Levine M."/>
            <person name="Satoh N."/>
            <person name="Rokhsar D.S."/>
        </authorList>
    </citation>
    <scope>NUCLEOTIDE SEQUENCE [LARGE SCALE GENOMIC DNA]</scope>
</reference>
<evidence type="ECO:0000259" key="2">
    <source>
        <dbReference type="Pfam" id="PF00561"/>
    </source>
</evidence>
<dbReference type="InterPro" id="IPR000639">
    <property type="entry name" value="Epox_hydrolase-like"/>
</dbReference>
<reference evidence="3" key="4">
    <citation type="submission" date="2025-09" db="UniProtKB">
        <authorList>
            <consortium name="Ensembl"/>
        </authorList>
    </citation>
    <scope>IDENTIFICATION</scope>
</reference>
<dbReference type="InParanoid" id="F6ZFG0"/>
<dbReference type="NCBIfam" id="NF002938">
    <property type="entry name" value="PRK03592.1"/>
    <property type="match status" value="1"/>
</dbReference>
<keyword evidence="4" id="KW-1185">Reference proteome</keyword>
<organism evidence="3 4">
    <name type="scientific">Ciona intestinalis</name>
    <name type="common">Transparent sea squirt</name>
    <name type="synonym">Ascidia intestinalis</name>
    <dbReference type="NCBI Taxonomy" id="7719"/>
    <lineage>
        <taxon>Eukaryota</taxon>
        <taxon>Metazoa</taxon>
        <taxon>Chordata</taxon>
        <taxon>Tunicata</taxon>
        <taxon>Ascidiacea</taxon>
        <taxon>Phlebobranchia</taxon>
        <taxon>Cionidae</taxon>
        <taxon>Ciona</taxon>
    </lineage>
</organism>
<dbReference type="PANTHER" id="PTHR43798">
    <property type="entry name" value="MONOACYLGLYCEROL LIPASE"/>
    <property type="match status" value="1"/>
</dbReference>
<sequence>MNYVDTGPGKHKDEAVIFLHGNPTSSYLWRNVIPHVEDLARCLAPDLMGMGKSSKIPGIKYTFMEHYSYLSKWFDSVDLPQKVNLVVHDWGSGLGFHWANKHRDRVKSISYMESLVAPLSWDSFPGKARDIFQALRSPAGKKMVLEKNLFVKLLLPRSITRQLTDEEMAVYLEPFQTEEHRLPTLTWPREIPIKYDGPENMIEIAKNYNKYLSTSKSLPKLFVNADPGFFSSWMKQKVQDWPNQQEVTVSGIHFLQEDSPEVIGKEIRSFLEKYVLSNTG</sequence>
<name>F6ZFG0_CIOIN</name>
<dbReference type="GO" id="GO:0016787">
    <property type="term" value="F:hydrolase activity"/>
    <property type="evidence" value="ECO:0000318"/>
    <property type="project" value="GO_Central"/>
</dbReference>
<dbReference type="SUPFAM" id="SSF53474">
    <property type="entry name" value="alpha/beta-Hydrolases"/>
    <property type="match status" value="1"/>
</dbReference>
<feature type="domain" description="AB hydrolase-1" evidence="2">
    <location>
        <begin position="15"/>
        <end position="260"/>
    </location>
</feature>
<evidence type="ECO:0000313" key="4">
    <source>
        <dbReference type="Proteomes" id="UP000008144"/>
    </source>
</evidence>
<dbReference type="Gene3D" id="3.40.50.1820">
    <property type="entry name" value="alpha/beta hydrolase"/>
    <property type="match status" value="1"/>
</dbReference>
<reference evidence="3" key="3">
    <citation type="submission" date="2025-08" db="UniProtKB">
        <authorList>
            <consortium name="Ensembl"/>
        </authorList>
    </citation>
    <scope>IDENTIFICATION</scope>
</reference>
<evidence type="ECO:0000256" key="1">
    <source>
        <dbReference type="ARBA" id="ARBA00008645"/>
    </source>
</evidence>
<reference evidence="3" key="2">
    <citation type="journal article" date="2008" name="Genome Biol.">
        <title>Improved genome assembly and evidence-based global gene model set for the chordate Ciona intestinalis: new insight into intron and operon populations.</title>
        <authorList>
            <person name="Satou Y."/>
            <person name="Mineta K."/>
            <person name="Ogasawara M."/>
            <person name="Sasakura Y."/>
            <person name="Shoguchi E."/>
            <person name="Ueno K."/>
            <person name="Yamada L."/>
            <person name="Matsumoto J."/>
            <person name="Wasserscheid J."/>
            <person name="Dewar K."/>
            <person name="Wiley G.B."/>
            <person name="Macmil S.L."/>
            <person name="Roe B.A."/>
            <person name="Zeller R.W."/>
            <person name="Hastings K.E."/>
            <person name="Lemaire P."/>
            <person name="Lindquist E."/>
            <person name="Endo T."/>
            <person name="Hotta K."/>
            <person name="Inaba K."/>
        </authorList>
    </citation>
    <scope>NUCLEOTIDE SEQUENCE [LARGE SCALE GENOMIC DNA]</scope>
    <source>
        <strain evidence="3">wild type</strain>
    </source>
</reference>
<protein>
    <recommendedName>
        <fullName evidence="2">AB hydrolase-1 domain-containing protein</fullName>
    </recommendedName>
</protein>
<dbReference type="Ensembl" id="ENSCINT00000017686.3">
    <property type="protein sequence ID" value="ENSCINP00000017686.3"/>
    <property type="gene ID" value="ENSCING00000008667.3"/>
</dbReference>
<proteinExistence type="inferred from homology"/>
<accession>F6ZFG0</accession>